<evidence type="ECO:0000313" key="6">
    <source>
        <dbReference type="Proteomes" id="UP000288805"/>
    </source>
</evidence>
<reference evidence="5 6" key="1">
    <citation type="journal article" date="2018" name="PLoS Genet.">
        <title>Population sequencing reveals clonal diversity and ancestral inbreeding in the grapevine cultivar Chardonnay.</title>
        <authorList>
            <person name="Roach M.J."/>
            <person name="Johnson D.L."/>
            <person name="Bohlmann J."/>
            <person name="van Vuuren H.J."/>
            <person name="Jones S.J."/>
            <person name="Pretorius I.S."/>
            <person name="Schmidt S.A."/>
            <person name="Borneman A.R."/>
        </authorList>
    </citation>
    <scope>NUCLEOTIDE SEQUENCE [LARGE SCALE GENOMIC DNA]</scope>
    <source>
        <strain evidence="6">cv. Chardonnay</strain>
        <tissue evidence="5">Leaf</tissue>
    </source>
</reference>
<dbReference type="FunFam" id="1.25.40.10:FF:000748">
    <property type="entry name" value="Pentatricopeptide repeat-containing protein"/>
    <property type="match status" value="1"/>
</dbReference>
<evidence type="ECO:0000259" key="4">
    <source>
        <dbReference type="Pfam" id="PF14432"/>
    </source>
</evidence>
<name>A0A438JTW5_VITVI</name>
<dbReference type="EMBL" id="QGNW01000028">
    <property type="protein sequence ID" value="RVX12411.1"/>
    <property type="molecule type" value="Genomic_DNA"/>
</dbReference>
<dbReference type="FunFam" id="1.25.40.10:FF:000344">
    <property type="entry name" value="Pentatricopeptide repeat-containing protein"/>
    <property type="match status" value="1"/>
</dbReference>
<evidence type="ECO:0000313" key="5">
    <source>
        <dbReference type="EMBL" id="RVX12411.1"/>
    </source>
</evidence>
<sequence>MEITSLSQAMQLHAQILKSPDPKKQTRNLTPLFTFAALSPAGDLTYAHLILNSLSTQNSFFHNTMIRAYSQTPDPTQALHLFLSMLCQPTSPRPDKFTYPFLLKSCARLKQPRVGKQLHGLIYKSGLESDRYVSNGLIHMYSSCGKSGRAYKVFGKMRERDVVSWTSMIDGFVDDDRALEAIRLFEEMVEDGVEPNEATVVSVLRACADAGAVGMGRRVQGVIEERKIGLEANVRTALIDMYAKCGSIGSARKVFDGIVNKDVFAWTAMISGLANHGLCEEAVTLFDQMESFGLRPDERTMTAVLSACRNAGWFSEGFAYFNSMWCKYGIKPTIQHYGCMVDLLARTGHLDEAEEFIRKMPIEPDVVLWRTLIWASKVHGDIDRSERLMKDRGLLKMDADDCGSYVLLGNVYASAGKWHDKAKMRELMNQKGLSKPPGCSRIEVDGLVHEFAAGDSGHIEAEKIYAKLDEVEERLKAEGYHPKLSEVLLEIDNKEKAFQLRHHSEKLAVAFGLIKTSPGTEIRIVKNLRSCEDCHSVMKLISKIYQQDIIVRDRIRFHHFINGDCSCKDYW</sequence>
<dbReference type="PANTHER" id="PTHR47926:SF461">
    <property type="entry name" value="PENTATRICOPEPTIDE REPEAT SUPERFAMILY PROTEIN"/>
    <property type="match status" value="1"/>
</dbReference>
<dbReference type="Proteomes" id="UP000288805">
    <property type="component" value="Unassembled WGS sequence"/>
</dbReference>
<comment type="caution">
    <text evidence="5">The sequence shown here is derived from an EMBL/GenBank/DDBJ whole genome shotgun (WGS) entry which is preliminary data.</text>
</comment>
<accession>A0A438JTW5</accession>
<proteinExistence type="inferred from homology"/>
<dbReference type="Pfam" id="PF01535">
    <property type="entry name" value="PPR"/>
    <property type="match status" value="1"/>
</dbReference>
<feature type="repeat" description="PPR" evidence="3">
    <location>
        <begin position="161"/>
        <end position="195"/>
    </location>
</feature>
<dbReference type="PROSITE" id="PS51375">
    <property type="entry name" value="PPR"/>
    <property type="match status" value="2"/>
</dbReference>
<dbReference type="InterPro" id="IPR002885">
    <property type="entry name" value="PPR_rpt"/>
</dbReference>
<dbReference type="InterPro" id="IPR011990">
    <property type="entry name" value="TPR-like_helical_dom_sf"/>
</dbReference>
<protein>
    <submittedName>
        <fullName evidence="5">Pentatricopeptide repeat-containing protein</fullName>
    </submittedName>
</protein>
<dbReference type="GO" id="GO:0003723">
    <property type="term" value="F:RNA binding"/>
    <property type="evidence" value="ECO:0007669"/>
    <property type="project" value="InterPro"/>
</dbReference>
<dbReference type="NCBIfam" id="TIGR00756">
    <property type="entry name" value="PPR"/>
    <property type="match status" value="3"/>
</dbReference>
<feature type="repeat" description="PPR" evidence="3">
    <location>
        <begin position="262"/>
        <end position="296"/>
    </location>
</feature>
<dbReference type="Pfam" id="PF20431">
    <property type="entry name" value="E_motif"/>
    <property type="match status" value="1"/>
</dbReference>
<comment type="similarity">
    <text evidence="1">Belongs to the PPR family. PCMP-H subfamily.</text>
</comment>
<dbReference type="InterPro" id="IPR032867">
    <property type="entry name" value="DYW_dom"/>
</dbReference>
<dbReference type="Pfam" id="PF13041">
    <property type="entry name" value="PPR_2"/>
    <property type="match status" value="2"/>
</dbReference>
<evidence type="ECO:0000256" key="2">
    <source>
        <dbReference type="ARBA" id="ARBA00022737"/>
    </source>
</evidence>
<dbReference type="InterPro" id="IPR046848">
    <property type="entry name" value="E_motif"/>
</dbReference>
<dbReference type="InterPro" id="IPR046960">
    <property type="entry name" value="PPR_At4g14850-like_plant"/>
</dbReference>
<organism evidence="5 6">
    <name type="scientific">Vitis vinifera</name>
    <name type="common">Grape</name>
    <dbReference type="NCBI Taxonomy" id="29760"/>
    <lineage>
        <taxon>Eukaryota</taxon>
        <taxon>Viridiplantae</taxon>
        <taxon>Streptophyta</taxon>
        <taxon>Embryophyta</taxon>
        <taxon>Tracheophyta</taxon>
        <taxon>Spermatophyta</taxon>
        <taxon>Magnoliopsida</taxon>
        <taxon>eudicotyledons</taxon>
        <taxon>Gunneridae</taxon>
        <taxon>Pentapetalae</taxon>
        <taxon>rosids</taxon>
        <taxon>Vitales</taxon>
        <taxon>Vitaceae</taxon>
        <taxon>Viteae</taxon>
        <taxon>Vitis</taxon>
    </lineage>
</organism>
<dbReference type="GO" id="GO:0009451">
    <property type="term" value="P:RNA modification"/>
    <property type="evidence" value="ECO:0007669"/>
    <property type="project" value="InterPro"/>
</dbReference>
<evidence type="ECO:0000256" key="1">
    <source>
        <dbReference type="ARBA" id="ARBA00006643"/>
    </source>
</evidence>
<feature type="domain" description="DYW" evidence="4">
    <location>
        <begin position="479"/>
        <end position="571"/>
    </location>
</feature>
<dbReference type="PANTHER" id="PTHR47926">
    <property type="entry name" value="PENTATRICOPEPTIDE REPEAT-CONTAINING PROTEIN"/>
    <property type="match status" value="1"/>
</dbReference>
<gene>
    <name evidence="5" type="primary">PCMP-H28_5</name>
    <name evidence="5" type="ORF">CK203_010607</name>
</gene>
<dbReference type="GO" id="GO:0008270">
    <property type="term" value="F:zinc ion binding"/>
    <property type="evidence" value="ECO:0007669"/>
    <property type="project" value="InterPro"/>
</dbReference>
<keyword evidence="2" id="KW-0677">Repeat</keyword>
<evidence type="ECO:0000256" key="3">
    <source>
        <dbReference type="PROSITE-ProRule" id="PRU00708"/>
    </source>
</evidence>
<dbReference type="Gene3D" id="1.25.40.10">
    <property type="entry name" value="Tetratricopeptide repeat domain"/>
    <property type="match status" value="3"/>
</dbReference>
<dbReference type="Pfam" id="PF14432">
    <property type="entry name" value="DYW_deaminase"/>
    <property type="match status" value="1"/>
</dbReference>
<dbReference type="AlphaFoldDB" id="A0A438JTW5"/>